<comment type="caution">
    <text evidence="6">The sequence shown here is derived from an EMBL/GenBank/DDBJ whole genome shotgun (WGS) entry which is preliminary data.</text>
</comment>
<evidence type="ECO:0000256" key="2">
    <source>
        <dbReference type="ARBA" id="ARBA00022679"/>
    </source>
</evidence>
<comment type="similarity">
    <text evidence="1">Belongs to the stealth family.</text>
</comment>
<reference evidence="6" key="1">
    <citation type="submission" date="2021-03" db="EMBL/GenBank/DDBJ databases">
        <title>Comamonas denitrificans.</title>
        <authorList>
            <person name="Finster K."/>
        </authorList>
    </citation>
    <scope>NUCLEOTIDE SEQUENCE</scope>
    <source>
        <strain evidence="6">MM2021_4</strain>
    </source>
</reference>
<evidence type="ECO:0000256" key="3">
    <source>
        <dbReference type="ARBA" id="ARBA00023169"/>
    </source>
</evidence>
<feature type="domain" description="Stealth protein CR2 conserved region 2" evidence="4">
    <location>
        <begin position="39"/>
        <end position="150"/>
    </location>
</feature>
<dbReference type="PANTHER" id="PTHR24045">
    <property type="match status" value="1"/>
</dbReference>
<evidence type="ECO:0000256" key="1">
    <source>
        <dbReference type="ARBA" id="ARBA00007583"/>
    </source>
</evidence>
<organism evidence="6 7">
    <name type="scientific">Comamonas denitrificans</name>
    <dbReference type="NCBI Taxonomy" id="117506"/>
    <lineage>
        <taxon>Bacteria</taxon>
        <taxon>Pseudomonadati</taxon>
        <taxon>Pseudomonadota</taxon>
        <taxon>Betaproteobacteria</taxon>
        <taxon>Burkholderiales</taxon>
        <taxon>Comamonadaceae</taxon>
        <taxon>Comamonas</taxon>
    </lineage>
</organism>
<keyword evidence="7" id="KW-1185">Reference proteome</keyword>
<protein>
    <submittedName>
        <fullName evidence="6">Stealth CR1 domain-containing protein</fullName>
    </submittedName>
</protein>
<dbReference type="InterPro" id="IPR047141">
    <property type="entry name" value="Stealth"/>
</dbReference>
<keyword evidence="2" id="KW-0808">Transferase</keyword>
<gene>
    <name evidence="6" type="ORF">J1777_01210</name>
</gene>
<evidence type="ECO:0000259" key="5">
    <source>
        <dbReference type="Pfam" id="PF17101"/>
    </source>
</evidence>
<dbReference type="InterPro" id="IPR031358">
    <property type="entry name" value="Stealth_CR1"/>
</dbReference>
<dbReference type="PANTHER" id="PTHR24045:SF0">
    <property type="entry name" value="N-ACETYLGLUCOSAMINE-1-PHOSPHOTRANSFERASE SUBUNITS ALPHA_BETA"/>
    <property type="match status" value="1"/>
</dbReference>
<dbReference type="GO" id="GO:0016772">
    <property type="term" value="F:transferase activity, transferring phosphorus-containing groups"/>
    <property type="evidence" value="ECO:0007669"/>
    <property type="project" value="InterPro"/>
</dbReference>
<proteinExistence type="inferred from homology"/>
<dbReference type="Pfam" id="PF11380">
    <property type="entry name" value="Stealth_CR2"/>
    <property type="match status" value="1"/>
</dbReference>
<dbReference type="GO" id="GO:0000271">
    <property type="term" value="P:polysaccharide biosynthetic process"/>
    <property type="evidence" value="ECO:0007669"/>
    <property type="project" value="UniProtKB-KW"/>
</dbReference>
<feature type="domain" description="Stealth protein CR1 conserved region 1" evidence="5">
    <location>
        <begin position="3"/>
        <end position="29"/>
    </location>
</feature>
<sequence length="328" mass="37892">MQKMDIVIAWVDGSDPVWQRRRAQYAGESETAAAAEATRFASNHEIYFCIASILKYVPFCGTIFVVTDGQTPAYVHEFSAQGLCAQGQIKIIDHKEIFEGYEEFYPTFNSLSIESLLWKIKDLSKYFLYLNDDFFFNAPASIEDFIRREKVVLRGHWENNFTIKIKTGLRRAIANIFAKKPAAKHTVSQMLGAEAVGLRKFFKVHHHPHILDKDSLAQFFQQFPDVLHRQIRHRFRSIDQLNPVALSVHLKITRHEALLQPDVPLAYLKNLQGVPDFLKKIKDEEIKYGCMQSLDQLPTSQAQEINFAMCEKFKEFLPLAMIESHHED</sequence>
<evidence type="ECO:0000313" key="6">
    <source>
        <dbReference type="EMBL" id="MBO1248457.1"/>
    </source>
</evidence>
<accession>A0A939GT73</accession>
<dbReference type="AlphaFoldDB" id="A0A939GT73"/>
<dbReference type="EMBL" id="JAFNME010000002">
    <property type="protein sequence ID" value="MBO1248457.1"/>
    <property type="molecule type" value="Genomic_DNA"/>
</dbReference>
<dbReference type="RefSeq" id="WP_207574111.1">
    <property type="nucleotide sequence ID" value="NZ_JAFNME010000002.1"/>
</dbReference>
<name>A0A939GT73_9BURK</name>
<evidence type="ECO:0000259" key="4">
    <source>
        <dbReference type="Pfam" id="PF11380"/>
    </source>
</evidence>
<dbReference type="InterPro" id="IPR021520">
    <property type="entry name" value="Stealth_CR2"/>
</dbReference>
<dbReference type="Proteomes" id="UP000664731">
    <property type="component" value="Unassembled WGS sequence"/>
</dbReference>
<keyword evidence="3" id="KW-0270">Exopolysaccharide synthesis</keyword>
<dbReference type="Pfam" id="PF17101">
    <property type="entry name" value="Stealth_CR1"/>
    <property type="match status" value="1"/>
</dbReference>
<evidence type="ECO:0000313" key="7">
    <source>
        <dbReference type="Proteomes" id="UP000664731"/>
    </source>
</evidence>